<reference evidence="1" key="1">
    <citation type="submission" date="2020-11" db="EMBL/GenBank/DDBJ databases">
        <authorList>
            <person name="Tran Van P."/>
        </authorList>
    </citation>
    <scope>NUCLEOTIDE SEQUENCE</scope>
</reference>
<sequence>MSTYRGKIKGIDCGPEANQWFETFLGRPGVRLLQHHHSFDFRDSNTYDRRNDDKDYPIIYHNKSNVHLINESSISDLNSRLPEGSDQTNVLEMNASLEWPIGAYIETTVRLFRRLFRLEFTVFEDPFN</sequence>
<proteinExistence type="predicted"/>
<protein>
    <submittedName>
        <fullName evidence="1">Uncharacterized protein</fullName>
    </submittedName>
</protein>
<evidence type="ECO:0000313" key="2">
    <source>
        <dbReference type="Proteomes" id="UP000728032"/>
    </source>
</evidence>
<dbReference type="Proteomes" id="UP000728032">
    <property type="component" value="Unassembled WGS sequence"/>
</dbReference>
<dbReference type="OrthoDB" id="6479793at2759"/>
<dbReference type="SUPFAM" id="SSF141673">
    <property type="entry name" value="MOSC N-terminal domain-like"/>
    <property type="match status" value="1"/>
</dbReference>
<organism evidence="1">
    <name type="scientific">Oppiella nova</name>
    <dbReference type="NCBI Taxonomy" id="334625"/>
    <lineage>
        <taxon>Eukaryota</taxon>
        <taxon>Metazoa</taxon>
        <taxon>Ecdysozoa</taxon>
        <taxon>Arthropoda</taxon>
        <taxon>Chelicerata</taxon>
        <taxon>Arachnida</taxon>
        <taxon>Acari</taxon>
        <taxon>Acariformes</taxon>
        <taxon>Sarcoptiformes</taxon>
        <taxon>Oribatida</taxon>
        <taxon>Brachypylina</taxon>
        <taxon>Oppioidea</taxon>
        <taxon>Oppiidae</taxon>
        <taxon>Oppiella</taxon>
    </lineage>
</organism>
<keyword evidence="2" id="KW-1185">Reference proteome</keyword>
<name>A0A7R9LG51_9ACAR</name>
<evidence type="ECO:0000313" key="1">
    <source>
        <dbReference type="EMBL" id="CAD7641091.1"/>
    </source>
</evidence>
<dbReference type="AlphaFoldDB" id="A0A7R9LG51"/>
<dbReference type="EMBL" id="CAJPVJ010000765">
    <property type="protein sequence ID" value="CAG2163333.1"/>
    <property type="molecule type" value="Genomic_DNA"/>
</dbReference>
<gene>
    <name evidence="1" type="ORF">ONB1V03_LOCUS2912</name>
</gene>
<dbReference type="EMBL" id="OC915590">
    <property type="protein sequence ID" value="CAD7641091.1"/>
    <property type="molecule type" value="Genomic_DNA"/>
</dbReference>
<accession>A0A7R9LG51</accession>